<reference evidence="8" key="1">
    <citation type="submission" date="2013-07" db="EMBL/GenBank/DDBJ databases">
        <title>The Genome Sequence of Cryptococcus pinus CBS10737.</title>
        <authorList>
            <consortium name="The Broad Institute Genome Sequencing Platform"/>
            <person name="Cuomo C."/>
            <person name="Litvintseva A."/>
            <person name="Chen Y."/>
            <person name="Heitman J."/>
            <person name="Sun S."/>
            <person name="Springer D."/>
            <person name="Dromer F."/>
            <person name="Young S.K."/>
            <person name="Zeng Q."/>
            <person name="Gargeya S."/>
            <person name="Fitzgerald M."/>
            <person name="Abouelleil A."/>
            <person name="Alvarado L."/>
            <person name="Berlin A.M."/>
            <person name="Chapman S.B."/>
            <person name="Dewar J."/>
            <person name="Goldberg J."/>
            <person name="Griggs A."/>
            <person name="Gujja S."/>
            <person name="Hansen M."/>
            <person name="Howarth C."/>
            <person name="Imamovic A."/>
            <person name="Larimer J."/>
            <person name="McCowan C."/>
            <person name="Murphy C."/>
            <person name="Pearson M."/>
            <person name="Priest M."/>
            <person name="Roberts A."/>
            <person name="Saif S."/>
            <person name="Shea T."/>
            <person name="Sykes S."/>
            <person name="Wortman J."/>
            <person name="Nusbaum C."/>
            <person name="Birren B."/>
        </authorList>
    </citation>
    <scope>NUCLEOTIDE SEQUENCE [LARGE SCALE GENOMIC DNA]</scope>
    <source>
        <strain evidence="8">CBS 10737</strain>
    </source>
</reference>
<organism evidence="8">
    <name type="scientific">Kwoniella pini CBS 10737</name>
    <dbReference type="NCBI Taxonomy" id="1296096"/>
    <lineage>
        <taxon>Eukaryota</taxon>
        <taxon>Fungi</taxon>
        <taxon>Dikarya</taxon>
        <taxon>Basidiomycota</taxon>
        <taxon>Agaricomycotina</taxon>
        <taxon>Tremellomycetes</taxon>
        <taxon>Tremellales</taxon>
        <taxon>Cryptococcaceae</taxon>
        <taxon>Kwoniella</taxon>
    </lineage>
</organism>
<dbReference type="GO" id="GO:0071944">
    <property type="term" value="C:cell periphery"/>
    <property type="evidence" value="ECO:0007669"/>
    <property type="project" value="UniProtKB-ARBA"/>
</dbReference>
<dbReference type="OrthoDB" id="2576541at2759"/>
<feature type="region of interest" description="Disordered" evidence="5">
    <location>
        <begin position="265"/>
        <end position="315"/>
    </location>
</feature>
<evidence type="ECO:0000313" key="9">
    <source>
        <dbReference type="EMBL" id="WWC71480.1"/>
    </source>
</evidence>
<dbReference type="AlphaFoldDB" id="A0A1B9I491"/>
<evidence type="ECO:0008006" key="11">
    <source>
        <dbReference type="Google" id="ProtNLM"/>
    </source>
</evidence>
<name>A0A1B9I491_9TREE</name>
<dbReference type="KEGG" id="kpin:30172025"/>
<evidence type="ECO:0000256" key="2">
    <source>
        <dbReference type="ARBA" id="ARBA00022692"/>
    </source>
</evidence>
<comment type="subcellular location">
    <subcellularLocation>
        <location evidence="1">Membrane</location>
        <topology evidence="1">Single-pass membrane protein</topology>
    </subcellularLocation>
</comment>
<reference evidence="9" key="4">
    <citation type="submission" date="2024-02" db="EMBL/GenBank/DDBJ databases">
        <title>Comparative genomics of Cryptococcus and Kwoniella reveals pathogenesis evolution and contrasting modes of karyotype evolution via chromosome fusion or intercentromeric recombination.</title>
        <authorList>
            <person name="Coelho M.A."/>
            <person name="David-Palma M."/>
            <person name="Shea T."/>
            <person name="Bowers K."/>
            <person name="McGinley-Smith S."/>
            <person name="Mohammad A.W."/>
            <person name="Gnirke A."/>
            <person name="Yurkov A.M."/>
            <person name="Nowrousian M."/>
            <person name="Sun S."/>
            <person name="Cuomo C.A."/>
            <person name="Heitman J."/>
        </authorList>
    </citation>
    <scope>NUCLEOTIDE SEQUENCE</scope>
    <source>
        <strain evidence="9">CBS 10737</strain>
    </source>
</reference>
<evidence type="ECO:0000256" key="6">
    <source>
        <dbReference type="SAM" id="Phobius"/>
    </source>
</evidence>
<feature type="signal peptide" evidence="7">
    <location>
        <begin position="1"/>
        <end position="19"/>
    </location>
</feature>
<evidence type="ECO:0000313" key="10">
    <source>
        <dbReference type="Proteomes" id="UP000094020"/>
    </source>
</evidence>
<dbReference type="PANTHER" id="PTHR15549:SF30">
    <property type="entry name" value="MID2 DOMAIN-CONTAINING PROTEIN"/>
    <property type="match status" value="1"/>
</dbReference>
<reference evidence="9" key="2">
    <citation type="submission" date="2013-07" db="EMBL/GenBank/DDBJ databases">
        <authorList>
            <consortium name="The Broad Institute Genome Sequencing Platform"/>
            <person name="Cuomo C."/>
            <person name="Litvintseva A."/>
            <person name="Chen Y."/>
            <person name="Heitman J."/>
            <person name="Sun S."/>
            <person name="Springer D."/>
            <person name="Dromer F."/>
            <person name="Young S.K."/>
            <person name="Zeng Q."/>
            <person name="Gargeya S."/>
            <person name="Fitzgerald M."/>
            <person name="Abouelleil A."/>
            <person name="Alvarado L."/>
            <person name="Berlin A.M."/>
            <person name="Chapman S.B."/>
            <person name="Dewar J."/>
            <person name="Goldberg J."/>
            <person name="Griggs A."/>
            <person name="Gujja S."/>
            <person name="Hansen M."/>
            <person name="Howarth C."/>
            <person name="Imamovic A."/>
            <person name="Larimer J."/>
            <person name="McCowan C."/>
            <person name="Murphy C."/>
            <person name="Pearson M."/>
            <person name="Priest M."/>
            <person name="Roberts A."/>
            <person name="Saif S."/>
            <person name="Shea T."/>
            <person name="Sykes S."/>
            <person name="Wortman J."/>
            <person name="Nusbaum C."/>
            <person name="Birren B."/>
        </authorList>
    </citation>
    <scope>NUCLEOTIDE SEQUENCE</scope>
    <source>
        <strain evidence="9">CBS 10737</strain>
    </source>
</reference>
<dbReference type="GeneID" id="30172025"/>
<feature type="transmembrane region" description="Helical" evidence="6">
    <location>
        <begin position="221"/>
        <end position="244"/>
    </location>
</feature>
<evidence type="ECO:0000256" key="3">
    <source>
        <dbReference type="ARBA" id="ARBA00022989"/>
    </source>
</evidence>
<feature type="region of interest" description="Disordered" evidence="5">
    <location>
        <begin position="405"/>
        <end position="426"/>
    </location>
</feature>
<dbReference type="PANTHER" id="PTHR15549">
    <property type="entry name" value="PAIRED IMMUNOGLOBULIN-LIKE TYPE 2 RECEPTOR"/>
    <property type="match status" value="1"/>
</dbReference>
<dbReference type="RefSeq" id="XP_019011556.1">
    <property type="nucleotide sequence ID" value="XM_019155402.1"/>
</dbReference>
<reference evidence="8" key="3">
    <citation type="submission" date="2016-07" db="EMBL/GenBank/DDBJ databases">
        <title>Evolution of pathogenesis and genome organization in the Tremellales.</title>
        <authorList>
            <person name="Cuomo C."/>
            <person name="Litvintseva A."/>
            <person name="Heitman J."/>
            <person name="Chen Y."/>
            <person name="Sun S."/>
            <person name="Springer D."/>
            <person name="Dromer F."/>
            <person name="Young S."/>
            <person name="Zeng Q."/>
            <person name="Chapman S."/>
            <person name="Gujja S."/>
            <person name="Saif S."/>
            <person name="Birren B."/>
        </authorList>
    </citation>
    <scope>NUCLEOTIDE SEQUENCE</scope>
    <source>
        <strain evidence="8">CBS 10737</strain>
    </source>
</reference>
<evidence type="ECO:0000256" key="4">
    <source>
        <dbReference type="ARBA" id="ARBA00023136"/>
    </source>
</evidence>
<feature type="region of interest" description="Disordered" evidence="5">
    <location>
        <begin position="84"/>
        <end position="103"/>
    </location>
</feature>
<dbReference type="EMBL" id="CP144525">
    <property type="protein sequence ID" value="WWC71480.1"/>
    <property type="molecule type" value="Genomic_DNA"/>
</dbReference>
<accession>A0A1B9I491</accession>
<feature type="compositionally biased region" description="Low complexity" evidence="5">
    <location>
        <begin position="84"/>
        <end position="94"/>
    </location>
</feature>
<dbReference type="InterPro" id="IPR051694">
    <property type="entry name" value="Immunoregulatory_rcpt-like"/>
</dbReference>
<keyword evidence="7" id="KW-0732">Signal</keyword>
<feature type="compositionally biased region" description="Polar residues" evidence="5">
    <location>
        <begin position="405"/>
        <end position="420"/>
    </location>
</feature>
<feature type="chain" id="PRO_5008628329" description="Mid2 domain-containing protein" evidence="7">
    <location>
        <begin position="20"/>
        <end position="426"/>
    </location>
</feature>
<dbReference type="Proteomes" id="UP000094020">
    <property type="component" value="Chromosome 7"/>
</dbReference>
<keyword evidence="2 6" id="KW-0812">Transmembrane</keyword>
<feature type="region of interest" description="Disordered" evidence="5">
    <location>
        <begin position="350"/>
        <end position="379"/>
    </location>
</feature>
<evidence type="ECO:0000256" key="5">
    <source>
        <dbReference type="SAM" id="MobiDB-lite"/>
    </source>
</evidence>
<gene>
    <name evidence="8" type="ORF">I206_03656</name>
    <name evidence="9" type="ORF">I206_105438</name>
</gene>
<proteinExistence type="predicted"/>
<dbReference type="GO" id="GO:0016020">
    <property type="term" value="C:membrane"/>
    <property type="evidence" value="ECO:0007669"/>
    <property type="project" value="UniProtKB-SubCell"/>
</dbReference>
<dbReference type="EMBL" id="KI894010">
    <property type="protein sequence ID" value="OCF50337.1"/>
    <property type="molecule type" value="Genomic_DNA"/>
</dbReference>
<evidence type="ECO:0000256" key="1">
    <source>
        <dbReference type="ARBA" id="ARBA00004167"/>
    </source>
</evidence>
<sequence>MKISSTLPILLLPFTLAHAHGIAPAHHPRRNGSLRNSNLDARFDKHLEGRQQSDGLLGGLVKVESTTSTTSTISTTIRTTSPVTSSSTILTTSSKDQDVDDDTSTLVTSRTTSSIGSTTSQTVSAVISSVVSGSTSASSSITPSANLTTSANSTSIVTSTVPETTSSSSASSAASVQYTTDAAGQTQLVTVILTAAASAADATSSAITSAKSKSDGDSIPVAAIIGISVGVGVVVLVLIAFAVWRMKKRTGDEDEAIRWPELNRHGDSDAHHALPARQTGQHGIETNPLSRSLSNSSSIFAPPSSHNHTHGNLGSQPMTTMTLNGSSFGASNSLEDEYSEKHLIIEGNEQSTHSHDDHDNYTSFPPPLQESNYQGNHLNHHLHDDLEEDENSYVGMNMLNDQHVTIPNHYNNGQSHSQIRPNFRLE</sequence>
<keyword evidence="3 6" id="KW-1133">Transmembrane helix</keyword>
<keyword evidence="10" id="KW-1185">Reference proteome</keyword>
<evidence type="ECO:0000313" key="8">
    <source>
        <dbReference type="EMBL" id="OCF50337.1"/>
    </source>
</evidence>
<feature type="compositionally biased region" description="Low complexity" evidence="5">
    <location>
        <begin position="289"/>
        <end position="305"/>
    </location>
</feature>
<evidence type="ECO:0000256" key="7">
    <source>
        <dbReference type="SAM" id="SignalP"/>
    </source>
</evidence>
<protein>
    <recommendedName>
        <fullName evidence="11">Mid2 domain-containing protein</fullName>
    </recommendedName>
</protein>
<dbReference type="STRING" id="1296096.A0A1B9I491"/>
<keyword evidence="4 6" id="KW-0472">Membrane</keyword>